<dbReference type="STRING" id="966.BTA35_0207580"/>
<reference evidence="8" key="1">
    <citation type="submission" date="2017-02" db="EMBL/GenBank/DDBJ databases">
        <title>Draft Genome Sequence of the Salt Water Bacterium Oceanospirillum linum ATCC 11336.</title>
        <authorList>
            <person name="Trachtenberg A.M."/>
            <person name="Carney J.G."/>
            <person name="Linnane J.D."/>
            <person name="Rheaume B.A."/>
            <person name="Pitts N.L."/>
            <person name="Mykles D.L."/>
            <person name="Maclea K.S."/>
        </authorList>
    </citation>
    <scope>NUCLEOTIDE SEQUENCE [LARGE SCALE GENOMIC DNA]</scope>
    <source>
        <strain evidence="8">ATCC 11336</strain>
    </source>
</reference>
<dbReference type="EMBL" id="MTSD02000002">
    <property type="protein sequence ID" value="OOV87851.1"/>
    <property type="molecule type" value="Genomic_DNA"/>
</dbReference>
<evidence type="ECO:0000256" key="2">
    <source>
        <dbReference type="ARBA" id="ARBA00022723"/>
    </source>
</evidence>
<evidence type="ECO:0000259" key="6">
    <source>
        <dbReference type="Pfam" id="PF00899"/>
    </source>
</evidence>
<dbReference type="GO" id="GO:0008641">
    <property type="term" value="F:ubiquitin-like modifier activating enzyme activity"/>
    <property type="evidence" value="ECO:0007669"/>
    <property type="project" value="InterPro"/>
</dbReference>
<dbReference type="GO" id="GO:0006508">
    <property type="term" value="P:proteolysis"/>
    <property type="evidence" value="ECO:0007669"/>
    <property type="project" value="UniProtKB-KW"/>
</dbReference>
<evidence type="ECO:0008006" key="10">
    <source>
        <dbReference type="Google" id="ProtNLM"/>
    </source>
</evidence>
<dbReference type="Pfam" id="PF00899">
    <property type="entry name" value="ThiF"/>
    <property type="match status" value="1"/>
</dbReference>
<evidence type="ECO:0000256" key="4">
    <source>
        <dbReference type="ARBA" id="ARBA00022833"/>
    </source>
</evidence>
<keyword evidence="5" id="KW-0482">Metalloprotease</keyword>
<proteinExistence type="predicted"/>
<feature type="domain" description="THIF-type NAD/FAD binding fold" evidence="6">
    <location>
        <begin position="14"/>
        <end position="174"/>
    </location>
</feature>
<evidence type="ECO:0000313" key="9">
    <source>
        <dbReference type="Proteomes" id="UP000190064"/>
    </source>
</evidence>
<feature type="domain" description="JAB" evidence="7">
    <location>
        <begin position="308"/>
        <end position="409"/>
    </location>
</feature>
<dbReference type="SUPFAM" id="SSF69572">
    <property type="entry name" value="Activating enzymes of the ubiquitin-like proteins"/>
    <property type="match status" value="1"/>
</dbReference>
<keyword evidence="1" id="KW-0645">Protease</keyword>
<organism evidence="8 9">
    <name type="scientific">Oceanospirillum linum</name>
    <dbReference type="NCBI Taxonomy" id="966"/>
    <lineage>
        <taxon>Bacteria</taxon>
        <taxon>Pseudomonadati</taxon>
        <taxon>Pseudomonadota</taxon>
        <taxon>Gammaproteobacteria</taxon>
        <taxon>Oceanospirillales</taxon>
        <taxon>Oceanospirillaceae</taxon>
        <taxon>Oceanospirillum</taxon>
    </lineage>
</organism>
<dbReference type="InterPro" id="IPR035985">
    <property type="entry name" value="Ubiquitin-activating_enz"/>
</dbReference>
<evidence type="ECO:0000259" key="7">
    <source>
        <dbReference type="Pfam" id="PF14464"/>
    </source>
</evidence>
<evidence type="ECO:0000256" key="3">
    <source>
        <dbReference type="ARBA" id="ARBA00022801"/>
    </source>
</evidence>
<keyword evidence="9" id="KW-1185">Reference proteome</keyword>
<keyword evidence="3" id="KW-0378">Hydrolase</keyword>
<evidence type="ECO:0000313" key="8">
    <source>
        <dbReference type="EMBL" id="OOV87851.1"/>
    </source>
</evidence>
<evidence type="ECO:0000256" key="1">
    <source>
        <dbReference type="ARBA" id="ARBA00022670"/>
    </source>
</evidence>
<comment type="caution">
    <text evidence="8">The sequence shown here is derived from an EMBL/GenBank/DDBJ whole genome shotgun (WGS) entry which is preliminary data.</text>
</comment>
<dbReference type="InterPro" id="IPR000594">
    <property type="entry name" value="ThiF_NAD_FAD-bd"/>
</dbReference>
<dbReference type="Proteomes" id="UP000190064">
    <property type="component" value="Unassembled WGS sequence"/>
</dbReference>
<dbReference type="Gene3D" id="3.40.50.720">
    <property type="entry name" value="NAD(P)-binding Rossmann-like Domain"/>
    <property type="match status" value="1"/>
</dbReference>
<sequence length="431" mass="47949">MMNKEELLFRGGAEDALSGKKVLLIGCGSVGSEIADKLGAAGVGSLSIVDPDEYSPSNIYRHLLDSRWLFEPKSLAVSYQLMSKYPWLEANGIIYSLLNLRYQDILREFDLVIVAIGSPTQERIFQDFVAQNSINTPVIYTWLEGYGIGGHAVLDVPKSEGCLKCAYVDPENGRRGLASNLNFLEPDQEVVKNFAGCGEMFIPYGHLSSSQTALISTDLALKYLRGKQTESAKVSWKGDDDDVIDQGLKLSRRYSSFDKNLKVQSLCHPMCDVCSDQKFITYAGHGLKLRIPVSVAEELKSYRQEGSSDVESAGLLIGYGKDSTYTLYRITSPQKSDIQSRAYFKLDPAPHQKIVDEYFSSSDGLLGYIGTWHTHPQSIPSPSNLDLNDWLVHESENQDRQLFFIIIGTDELKIFGIIDGESVEFALEDDC</sequence>
<dbReference type="InterPro" id="IPR028090">
    <property type="entry name" value="JAB_dom_prok"/>
</dbReference>
<evidence type="ECO:0000256" key="5">
    <source>
        <dbReference type="ARBA" id="ARBA00023049"/>
    </source>
</evidence>
<dbReference type="Pfam" id="PF14464">
    <property type="entry name" value="Prok-JAB"/>
    <property type="match status" value="1"/>
</dbReference>
<dbReference type="RefSeq" id="WP_078319200.1">
    <property type="nucleotide sequence ID" value="NZ_FXTS01000002.1"/>
</dbReference>
<dbReference type="SUPFAM" id="SSF102712">
    <property type="entry name" value="JAB1/MPN domain"/>
    <property type="match status" value="1"/>
</dbReference>
<keyword evidence="4" id="KW-0862">Zinc</keyword>
<gene>
    <name evidence="8" type="ORF">BTA35_0207580</name>
</gene>
<accession>A0A1T1HDB7</accession>
<dbReference type="Gene3D" id="3.40.140.10">
    <property type="entry name" value="Cytidine Deaminase, domain 2"/>
    <property type="match status" value="1"/>
</dbReference>
<keyword evidence="2" id="KW-0479">Metal-binding</keyword>
<name>A0A1T1HDB7_OCELI</name>
<dbReference type="GO" id="GO:0046872">
    <property type="term" value="F:metal ion binding"/>
    <property type="evidence" value="ECO:0007669"/>
    <property type="project" value="UniProtKB-KW"/>
</dbReference>
<protein>
    <recommendedName>
        <fullName evidence="10">JAB domain-containing protein</fullName>
    </recommendedName>
</protein>
<dbReference type="GO" id="GO:0008237">
    <property type="term" value="F:metallopeptidase activity"/>
    <property type="evidence" value="ECO:0007669"/>
    <property type="project" value="UniProtKB-KW"/>
</dbReference>
<dbReference type="AlphaFoldDB" id="A0A1T1HDB7"/>